<organism evidence="6 7">
    <name type="scientific">Parascedosporium putredinis</name>
    <dbReference type="NCBI Taxonomy" id="1442378"/>
    <lineage>
        <taxon>Eukaryota</taxon>
        <taxon>Fungi</taxon>
        <taxon>Dikarya</taxon>
        <taxon>Ascomycota</taxon>
        <taxon>Pezizomycotina</taxon>
        <taxon>Sordariomycetes</taxon>
        <taxon>Hypocreomycetidae</taxon>
        <taxon>Microascales</taxon>
        <taxon>Microascaceae</taxon>
        <taxon>Parascedosporium</taxon>
    </lineage>
</organism>
<dbReference type="InterPro" id="IPR002641">
    <property type="entry name" value="PNPLA_dom"/>
</dbReference>
<comment type="caution">
    <text evidence="6">The sequence shown here is derived from an EMBL/GenBank/DDBJ whole genome shotgun (WGS) entry which is preliminary data.</text>
</comment>
<feature type="domain" description="PNPLA" evidence="5">
    <location>
        <begin position="14"/>
        <end position="209"/>
    </location>
</feature>
<dbReference type="PANTHER" id="PTHR24185">
    <property type="entry name" value="CALCIUM-INDEPENDENT PHOSPHOLIPASE A2-GAMMA"/>
    <property type="match status" value="1"/>
</dbReference>
<evidence type="ECO:0000313" key="6">
    <source>
        <dbReference type="EMBL" id="CAI4214250.1"/>
    </source>
</evidence>
<evidence type="ECO:0000256" key="2">
    <source>
        <dbReference type="ARBA" id="ARBA00022963"/>
    </source>
</evidence>
<dbReference type="PROSITE" id="PS51635">
    <property type="entry name" value="PNPLA"/>
    <property type="match status" value="1"/>
</dbReference>
<accession>A0A9P1MB22</accession>
<dbReference type="GO" id="GO:0016042">
    <property type="term" value="P:lipid catabolic process"/>
    <property type="evidence" value="ECO:0007669"/>
    <property type="project" value="UniProtKB-UniRule"/>
</dbReference>
<dbReference type="Proteomes" id="UP000838763">
    <property type="component" value="Unassembled WGS sequence"/>
</dbReference>
<dbReference type="Pfam" id="PF00931">
    <property type="entry name" value="NB-ARC"/>
    <property type="match status" value="1"/>
</dbReference>
<dbReference type="InterPro" id="IPR027417">
    <property type="entry name" value="P-loop_NTPase"/>
</dbReference>
<comment type="caution">
    <text evidence="4">Lacks conserved residue(s) required for the propagation of feature annotation.</text>
</comment>
<keyword evidence="1 4" id="KW-0378">Hydrolase</keyword>
<evidence type="ECO:0000256" key="3">
    <source>
        <dbReference type="ARBA" id="ARBA00023098"/>
    </source>
</evidence>
<dbReference type="Gene3D" id="3.40.50.300">
    <property type="entry name" value="P-loop containing nucleotide triphosphate hydrolases"/>
    <property type="match status" value="1"/>
</dbReference>
<feature type="short sequence motif" description="GXSXG" evidence="4">
    <location>
        <begin position="58"/>
        <end position="62"/>
    </location>
</feature>
<sequence>MSSEQTSSAPVKILSLDGGGIRGLSSLLILEHIMERIRDVEGLAEVPRPCDHFDMIGGTSTGGIIAIMLGRLRMTVNECIRAYRDMAERAFTLKWTTFFPASPSGAFSAKALEAAMRDTVKGFCPEKECMDQRANRNSTLSTCTHHEAEFRDPSCTPTVVLAITKDNTDARPTLFTTGYDFFKPICVGRDNIKFIDSALGHNNPCEVLIEEANRRFKGRTRMQILSIGTGLGGIIDVGDTRVKVIKALKKMATSSMAVASRLDDRFGESGQYTRFNVEKGLEGTVLSDWDKASQISAHTQNYLKDNKRAIHKFVDAFLGRGQQAENAEDGRTALVSGPCSRKPCRYLPLPENENFVGRTSVMNTIRKQLIGDDDQLHTRCSRVAVVGLGGVGKTQIALQMARWTMQNKPDWHIFWVPAVSLASFERAYSEIARELGQVGTGNKDVKMLLRRYLESDACGRWLLIVDNADDENLMGSGTEAIRDFLPRTGRGRILFTTRTRKVASQVAGSKVVDLLKMDKDDAKELLEKSLVEKPLLKDEGLVAELLETLTFLPLAIVQAAAYLNETRTSLSEYIRLLHCSQNDMIELLETEFADDTRYRGAHNAVARTWVVSFEQIRVDPDAAMLLSFIAHVESRAIPRSMLPPVGSEQKMTHAIGVLCGYFFLNVREDEATYDMHRLVHLASQVWVRRQDNAVKQRLHALDRLGDILSPPRWERRETWRPVLPMP</sequence>
<dbReference type="Pfam" id="PF01734">
    <property type="entry name" value="Patatin"/>
    <property type="match status" value="1"/>
</dbReference>
<feature type="short sequence motif" description="GXGXXG" evidence="4">
    <location>
        <begin position="18"/>
        <end position="23"/>
    </location>
</feature>
<protein>
    <recommendedName>
        <fullName evidence="5">PNPLA domain-containing protein</fullName>
    </recommendedName>
</protein>
<dbReference type="EMBL" id="CALLCH030000010">
    <property type="protein sequence ID" value="CAI4214250.1"/>
    <property type="molecule type" value="Genomic_DNA"/>
</dbReference>
<evidence type="ECO:0000313" key="7">
    <source>
        <dbReference type="Proteomes" id="UP000838763"/>
    </source>
</evidence>
<dbReference type="GO" id="GO:0047499">
    <property type="term" value="F:calcium-independent phospholipase A2 activity"/>
    <property type="evidence" value="ECO:0007669"/>
    <property type="project" value="TreeGrafter"/>
</dbReference>
<feature type="active site" description="Nucleophile" evidence="4">
    <location>
        <position position="60"/>
    </location>
</feature>
<dbReference type="PANTHER" id="PTHR24185:SF1">
    <property type="entry name" value="CALCIUM-INDEPENDENT PHOSPHOLIPASE A2-GAMMA"/>
    <property type="match status" value="1"/>
</dbReference>
<dbReference type="SUPFAM" id="SSF52151">
    <property type="entry name" value="FabD/lysophospholipase-like"/>
    <property type="match status" value="1"/>
</dbReference>
<dbReference type="OrthoDB" id="1658288at2759"/>
<dbReference type="SUPFAM" id="SSF52540">
    <property type="entry name" value="P-loop containing nucleoside triphosphate hydrolases"/>
    <property type="match status" value="1"/>
</dbReference>
<dbReference type="GO" id="GO:0019369">
    <property type="term" value="P:arachidonate metabolic process"/>
    <property type="evidence" value="ECO:0007669"/>
    <property type="project" value="TreeGrafter"/>
</dbReference>
<reference evidence="6" key="1">
    <citation type="submission" date="2022-11" db="EMBL/GenBank/DDBJ databases">
        <authorList>
            <person name="Scott C."/>
            <person name="Bruce N."/>
        </authorList>
    </citation>
    <scope>NUCLEOTIDE SEQUENCE</scope>
</reference>
<keyword evidence="7" id="KW-1185">Reference proteome</keyword>
<gene>
    <name evidence="6" type="ORF">PPNO1_LOCUS3981</name>
</gene>
<feature type="active site" description="Proton acceptor" evidence="4">
    <location>
        <position position="196"/>
    </location>
</feature>
<dbReference type="InterPro" id="IPR002182">
    <property type="entry name" value="NB-ARC"/>
</dbReference>
<name>A0A9P1MB22_9PEZI</name>
<evidence type="ECO:0000259" key="5">
    <source>
        <dbReference type="PROSITE" id="PS51635"/>
    </source>
</evidence>
<dbReference type="AlphaFoldDB" id="A0A9P1MB22"/>
<evidence type="ECO:0000256" key="4">
    <source>
        <dbReference type="PROSITE-ProRule" id="PRU01161"/>
    </source>
</evidence>
<keyword evidence="2 4" id="KW-0442">Lipid degradation</keyword>
<dbReference type="GO" id="GO:0043531">
    <property type="term" value="F:ADP binding"/>
    <property type="evidence" value="ECO:0007669"/>
    <property type="project" value="InterPro"/>
</dbReference>
<dbReference type="Gene3D" id="3.40.1090.10">
    <property type="entry name" value="Cytosolic phospholipase A2 catalytic domain"/>
    <property type="match status" value="1"/>
</dbReference>
<evidence type="ECO:0000256" key="1">
    <source>
        <dbReference type="ARBA" id="ARBA00022801"/>
    </source>
</evidence>
<dbReference type="InterPro" id="IPR016035">
    <property type="entry name" value="Acyl_Trfase/lysoPLipase"/>
</dbReference>
<proteinExistence type="predicted"/>
<dbReference type="GO" id="GO:0046486">
    <property type="term" value="P:glycerolipid metabolic process"/>
    <property type="evidence" value="ECO:0007669"/>
    <property type="project" value="UniProtKB-ARBA"/>
</dbReference>
<keyword evidence="3 4" id="KW-0443">Lipid metabolism</keyword>
<dbReference type="GO" id="GO:0016020">
    <property type="term" value="C:membrane"/>
    <property type="evidence" value="ECO:0007669"/>
    <property type="project" value="TreeGrafter"/>
</dbReference>